<dbReference type="Proteomes" id="UP000010716">
    <property type="component" value="Unassembled WGS sequence"/>
</dbReference>
<evidence type="ECO:0000256" key="3">
    <source>
        <dbReference type="PROSITE-ProRule" id="PRU00335"/>
    </source>
</evidence>
<dbReference type="PROSITE" id="PS01081">
    <property type="entry name" value="HTH_TETR_1"/>
    <property type="match status" value="1"/>
</dbReference>
<dbReference type="Pfam" id="PF00440">
    <property type="entry name" value="TetR_N"/>
    <property type="match status" value="1"/>
</dbReference>
<sequence>MTTKEGFWLRPEEVALITTVIEDKELVEARHAQLIEAGTRLFEKKGYHTTTIREIVKESGLGIGSIYQYVKNKEEILFLILVYILRQYESRLAASIATTANPREQLISAIKTYYKIVNEESDKVLLAYRETQSLDEDHRMYIMELELLTNNIFKKSSNKGSNKTFSER</sequence>
<accession>F5L308</accession>
<dbReference type="PANTHER" id="PTHR43479:SF11">
    <property type="entry name" value="ACREF_ENVCD OPERON REPRESSOR-RELATED"/>
    <property type="match status" value="1"/>
</dbReference>
<proteinExistence type="predicted"/>
<name>F5L308_CALTT</name>
<dbReference type="InterPro" id="IPR050624">
    <property type="entry name" value="HTH-type_Tx_Regulator"/>
</dbReference>
<dbReference type="EMBL" id="AFCE01000012">
    <property type="protein sequence ID" value="EGL84272.1"/>
    <property type="molecule type" value="Genomic_DNA"/>
</dbReference>
<evidence type="ECO:0000259" key="4">
    <source>
        <dbReference type="PROSITE" id="PS50977"/>
    </source>
</evidence>
<gene>
    <name evidence="5" type="ORF">CathTA2_0170</name>
</gene>
<dbReference type="InterPro" id="IPR009057">
    <property type="entry name" value="Homeodomain-like_sf"/>
</dbReference>
<evidence type="ECO:0000256" key="2">
    <source>
        <dbReference type="ARBA" id="ARBA00023125"/>
    </source>
</evidence>
<organism evidence="5 6">
    <name type="scientific">Caldalkalibacillus thermarum (strain TA2.A1)</name>
    <dbReference type="NCBI Taxonomy" id="986075"/>
    <lineage>
        <taxon>Bacteria</taxon>
        <taxon>Bacillati</taxon>
        <taxon>Bacillota</taxon>
        <taxon>Bacilli</taxon>
        <taxon>Bacillales</taxon>
        <taxon>Bacillaceae</taxon>
        <taxon>Caldalkalibacillus</taxon>
    </lineage>
</organism>
<evidence type="ECO:0000313" key="5">
    <source>
        <dbReference type="EMBL" id="EGL84272.1"/>
    </source>
</evidence>
<dbReference type="InterPro" id="IPR001647">
    <property type="entry name" value="HTH_TetR"/>
</dbReference>
<dbReference type="SUPFAM" id="SSF46689">
    <property type="entry name" value="Homeodomain-like"/>
    <property type="match status" value="1"/>
</dbReference>
<dbReference type="InterPro" id="IPR023772">
    <property type="entry name" value="DNA-bd_HTH_TetR-type_CS"/>
</dbReference>
<dbReference type="RefSeq" id="WP_007502085.1">
    <property type="nucleotide sequence ID" value="NZ_AFCE01000012.1"/>
</dbReference>
<keyword evidence="2 3" id="KW-0238">DNA-binding</keyword>
<dbReference type="Gene3D" id="1.10.357.10">
    <property type="entry name" value="Tetracycline Repressor, domain 2"/>
    <property type="match status" value="1"/>
</dbReference>
<dbReference type="GO" id="GO:0003677">
    <property type="term" value="F:DNA binding"/>
    <property type="evidence" value="ECO:0007669"/>
    <property type="project" value="UniProtKB-UniRule"/>
</dbReference>
<dbReference type="OrthoDB" id="1669699at2"/>
<dbReference type="PRINTS" id="PR00455">
    <property type="entry name" value="HTHTETR"/>
</dbReference>
<keyword evidence="1" id="KW-0678">Repressor</keyword>
<feature type="DNA-binding region" description="H-T-H motif" evidence="3">
    <location>
        <begin position="51"/>
        <end position="70"/>
    </location>
</feature>
<dbReference type="eggNOG" id="COG1309">
    <property type="taxonomic scope" value="Bacteria"/>
</dbReference>
<reference evidence="5 6" key="1">
    <citation type="journal article" date="2011" name="J. Bacteriol.">
        <title>Draft genome sequence of the thermoalkaliphilic Caldalkalibacillus thermarum strain TA2.A1.</title>
        <authorList>
            <person name="Kalamorz F."/>
            <person name="Keis S."/>
            <person name="McMillan D.G."/>
            <person name="Olsson K."/>
            <person name="Stanton J.A."/>
            <person name="Stockwell P."/>
            <person name="Black M.A."/>
            <person name="Klingeman D.M."/>
            <person name="Land M.L."/>
            <person name="Han C.S."/>
            <person name="Martin S.L."/>
            <person name="Becher S.A."/>
            <person name="Peddie C.J."/>
            <person name="Morgan H.W."/>
            <person name="Matthies D."/>
            <person name="Preiss L."/>
            <person name="Meier T."/>
            <person name="Brown S.D."/>
            <person name="Cook G.M."/>
        </authorList>
    </citation>
    <scope>NUCLEOTIDE SEQUENCE [LARGE SCALE GENOMIC DNA]</scope>
    <source>
        <strain evidence="5 6">TA2.A1</strain>
    </source>
</reference>
<dbReference type="Gene3D" id="1.10.10.60">
    <property type="entry name" value="Homeodomain-like"/>
    <property type="match status" value="1"/>
</dbReference>
<feature type="domain" description="HTH tetR-type" evidence="4">
    <location>
        <begin position="28"/>
        <end position="88"/>
    </location>
</feature>
<evidence type="ECO:0000256" key="1">
    <source>
        <dbReference type="ARBA" id="ARBA00022491"/>
    </source>
</evidence>
<comment type="caution">
    <text evidence="5">The sequence shown here is derived from an EMBL/GenBank/DDBJ whole genome shotgun (WGS) entry which is preliminary data.</text>
</comment>
<dbReference type="AlphaFoldDB" id="F5L308"/>
<evidence type="ECO:0000313" key="6">
    <source>
        <dbReference type="Proteomes" id="UP000010716"/>
    </source>
</evidence>
<protein>
    <submittedName>
        <fullName evidence="5">Regulatory protein TetR</fullName>
    </submittedName>
</protein>
<dbReference type="PANTHER" id="PTHR43479">
    <property type="entry name" value="ACREF/ENVCD OPERON REPRESSOR-RELATED"/>
    <property type="match status" value="1"/>
</dbReference>
<dbReference type="PROSITE" id="PS50977">
    <property type="entry name" value="HTH_TETR_2"/>
    <property type="match status" value="1"/>
</dbReference>